<evidence type="ECO:0000313" key="11">
    <source>
        <dbReference type="Proteomes" id="UP000017559"/>
    </source>
</evidence>
<evidence type="ECO:0000256" key="6">
    <source>
        <dbReference type="ARBA" id="ARBA00022692"/>
    </source>
</evidence>
<comment type="catalytic activity">
    <reaction evidence="9">
        <text>an all-trans-polyprenyl diphosphate + 4-hydroxybenzoate = a 4-hydroxy-3-(all-trans-polyprenyl)benzoate + diphosphate</text>
        <dbReference type="Rhea" id="RHEA:44504"/>
        <dbReference type="Rhea" id="RHEA-COMP:9514"/>
        <dbReference type="Rhea" id="RHEA-COMP:9564"/>
        <dbReference type="ChEBI" id="CHEBI:17879"/>
        <dbReference type="ChEBI" id="CHEBI:33019"/>
        <dbReference type="ChEBI" id="CHEBI:58914"/>
        <dbReference type="ChEBI" id="CHEBI:78396"/>
        <dbReference type="EC" id="2.5.1.39"/>
    </reaction>
</comment>
<comment type="pathway">
    <text evidence="9">Cofactor biosynthesis; ubiquinone biosynthesis.</text>
</comment>
<dbReference type="InterPro" id="IPR030470">
    <property type="entry name" value="UbiA_prenylTrfase_CS"/>
</dbReference>
<name>V2WFG9_MONRO</name>
<feature type="transmembrane region" description="Helical" evidence="9">
    <location>
        <begin position="199"/>
        <end position="222"/>
    </location>
</feature>
<keyword evidence="8 9" id="KW-0472">Membrane</keyword>
<dbReference type="HOGENOM" id="CLU_034879_3_0_1"/>
<dbReference type="EMBL" id="AWSO01001046">
    <property type="protein sequence ID" value="ESK85593.1"/>
    <property type="molecule type" value="Genomic_DNA"/>
</dbReference>
<dbReference type="InterPro" id="IPR039653">
    <property type="entry name" value="Prenyltransferase"/>
</dbReference>
<sequence>MDATSLTRKLALNFNDDEDFMMSQTKPLHGFPKSWHPYLELIRLDKPTGMKLMFWPFAWGLTMAAYSVDLPLRNYSISLPKCLVGAFVIRSAACTINDIFDREMDAGVERTKGRPLASGRISVLKASVFVSIQYVVGTLFFYSTIDGLALLVALFQLLPVFAIYPPLKRITYWPQAWLGFAMNFGFITAWVSTTGVLNIPLLATVIAGCWCWTMLYDTIYACQDIEDDVKMGVRSTAILFGSSIRPLLVCCGITFVVMLCCAGILNNQNLSFFVVSVGGTIAHLIWQYQTVDLDIPSSCWHNFMSNGQLGWIVWGGLVVDYIWKLYGSNCCGQWC</sequence>
<dbReference type="UniPathway" id="UPA00232"/>
<comment type="cofactor">
    <cofactor evidence="1 9">
        <name>Mg(2+)</name>
        <dbReference type="ChEBI" id="CHEBI:18420"/>
    </cofactor>
</comment>
<keyword evidence="9" id="KW-0414">Isoprene biosynthesis</keyword>
<feature type="transmembrane region" description="Helical" evidence="9">
    <location>
        <begin position="309"/>
        <end position="326"/>
    </location>
</feature>
<dbReference type="GO" id="GO:0008299">
    <property type="term" value="P:isoprenoid biosynthetic process"/>
    <property type="evidence" value="ECO:0007669"/>
    <property type="project" value="UniProtKB-UniRule"/>
</dbReference>
<dbReference type="GO" id="GO:0006744">
    <property type="term" value="P:ubiquinone biosynthetic process"/>
    <property type="evidence" value="ECO:0007669"/>
    <property type="project" value="UniProtKB-UniRule"/>
</dbReference>
<dbReference type="FunFam" id="1.10.357.140:FF:000008">
    <property type="entry name" value="4-hydroxybenzoate octaprenyltransferase"/>
    <property type="match status" value="1"/>
</dbReference>
<keyword evidence="9" id="KW-0496">Mitochondrion</keyword>
<keyword evidence="9" id="KW-0999">Mitochondrion inner membrane</keyword>
<keyword evidence="7 9" id="KW-1133">Transmembrane helix</keyword>
<dbReference type="GO" id="GO:0005743">
    <property type="term" value="C:mitochondrial inner membrane"/>
    <property type="evidence" value="ECO:0007669"/>
    <property type="project" value="UniProtKB-SubCell"/>
</dbReference>
<dbReference type="EC" id="2.5.1.39" evidence="9"/>
<feature type="transmembrane region" description="Helical" evidence="9">
    <location>
        <begin position="176"/>
        <end position="193"/>
    </location>
</feature>
<dbReference type="InterPro" id="IPR044878">
    <property type="entry name" value="UbiA_sf"/>
</dbReference>
<comment type="similarity">
    <text evidence="4 9">Belongs to the UbiA prenyltransferase family.</text>
</comment>
<evidence type="ECO:0000256" key="7">
    <source>
        <dbReference type="ARBA" id="ARBA00022989"/>
    </source>
</evidence>
<comment type="pathway">
    <text evidence="3">Secondary metabolite biosynthesis.</text>
</comment>
<evidence type="ECO:0000313" key="10">
    <source>
        <dbReference type="EMBL" id="ESK85593.1"/>
    </source>
</evidence>
<keyword evidence="5 9" id="KW-0808">Transferase</keyword>
<dbReference type="PANTHER" id="PTHR11048">
    <property type="entry name" value="PRENYLTRANSFERASES"/>
    <property type="match status" value="1"/>
</dbReference>
<dbReference type="STRING" id="1381753.V2WFG9"/>
<dbReference type="Gene3D" id="1.10.357.140">
    <property type="entry name" value="UbiA prenyltransferase"/>
    <property type="match status" value="1"/>
</dbReference>
<protein>
    <recommendedName>
        <fullName evidence="9">4-hydroxybenzoate polyprenyltransferase, mitochondrial</fullName>
        <shortName evidence="9">4-HB polyprenyltransferase</shortName>
        <ecNumber evidence="9">2.5.1.39</ecNumber>
    </recommendedName>
    <alternativeName>
        <fullName evidence="9">Para-hydroxybenzoate--polyprenyltransferase</fullName>
        <shortName evidence="9">PHB:PPT</shortName>
        <shortName evidence="9">PHB:polyprenyltransferase</shortName>
    </alternativeName>
</protein>
<dbReference type="Proteomes" id="UP000017559">
    <property type="component" value="Unassembled WGS sequence"/>
</dbReference>
<keyword evidence="11" id="KW-1185">Reference proteome</keyword>
<organism evidence="10 11">
    <name type="scientific">Moniliophthora roreri (strain MCA 2997)</name>
    <name type="common">Cocoa frosty pod rot fungus</name>
    <name type="synonym">Crinipellis roreri</name>
    <dbReference type="NCBI Taxonomy" id="1381753"/>
    <lineage>
        <taxon>Eukaryota</taxon>
        <taxon>Fungi</taxon>
        <taxon>Dikarya</taxon>
        <taxon>Basidiomycota</taxon>
        <taxon>Agaricomycotina</taxon>
        <taxon>Agaricomycetes</taxon>
        <taxon>Agaricomycetidae</taxon>
        <taxon>Agaricales</taxon>
        <taxon>Marasmiineae</taxon>
        <taxon>Marasmiaceae</taxon>
        <taxon>Moniliophthora</taxon>
    </lineage>
</organism>
<dbReference type="PANTHER" id="PTHR11048:SF28">
    <property type="entry name" value="4-HYDROXYBENZOATE POLYPRENYLTRANSFERASE, MITOCHONDRIAL"/>
    <property type="match status" value="1"/>
</dbReference>
<dbReference type="GO" id="GO:0008412">
    <property type="term" value="F:4-hydroxybenzoate polyprenyltransferase activity"/>
    <property type="evidence" value="ECO:0007669"/>
    <property type="project" value="UniProtKB-EC"/>
</dbReference>
<feature type="transmembrane region" description="Helical" evidence="9">
    <location>
        <begin position="243"/>
        <end position="265"/>
    </location>
</feature>
<proteinExistence type="inferred from homology"/>
<dbReference type="OrthoDB" id="18170at2759"/>
<dbReference type="InterPro" id="IPR000537">
    <property type="entry name" value="UbiA_prenyltransferase"/>
</dbReference>
<feature type="transmembrane region" description="Helical" evidence="9">
    <location>
        <begin position="148"/>
        <end position="164"/>
    </location>
</feature>
<evidence type="ECO:0000256" key="5">
    <source>
        <dbReference type="ARBA" id="ARBA00022679"/>
    </source>
</evidence>
<dbReference type="Pfam" id="PF01040">
    <property type="entry name" value="UbiA"/>
    <property type="match status" value="1"/>
</dbReference>
<evidence type="ECO:0000256" key="2">
    <source>
        <dbReference type="ARBA" id="ARBA00004141"/>
    </source>
</evidence>
<evidence type="ECO:0000256" key="4">
    <source>
        <dbReference type="ARBA" id="ARBA00005985"/>
    </source>
</evidence>
<evidence type="ECO:0000256" key="8">
    <source>
        <dbReference type="ARBA" id="ARBA00023136"/>
    </source>
</evidence>
<dbReference type="PROSITE" id="PS00943">
    <property type="entry name" value="UBIA"/>
    <property type="match status" value="1"/>
</dbReference>
<comment type="caution">
    <text evidence="10">The sequence shown here is derived from an EMBL/GenBank/DDBJ whole genome shotgun (WGS) entry which is preliminary data.</text>
</comment>
<dbReference type="CDD" id="cd13959">
    <property type="entry name" value="PT_UbiA_COQ2"/>
    <property type="match status" value="1"/>
</dbReference>
<evidence type="ECO:0000256" key="1">
    <source>
        <dbReference type="ARBA" id="ARBA00001946"/>
    </source>
</evidence>
<dbReference type="FunFam" id="1.20.120.1780:FF:000001">
    <property type="entry name" value="4-hydroxybenzoate octaprenyltransferase"/>
    <property type="match status" value="1"/>
</dbReference>
<dbReference type="InterPro" id="IPR006370">
    <property type="entry name" value="HB_polyprenyltransferase-like"/>
</dbReference>
<accession>V2WFG9</accession>
<evidence type="ECO:0000256" key="9">
    <source>
        <dbReference type="HAMAP-Rule" id="MF_03189"/>
    </source>
</evidence>
<evidence type="ECO:0000256" key="3">
    <source>
        <dbReference type="ARBA" id="ARBA00005179"/>
    </source>
</evidence>
<dbReference type="Gene3D" id="1.20.120.1780">
    <property type="entry name" value="UbiA prenyltransferase"/>
    <property type="match status" value="1"/>
</dbReference>
<reference evidence="10 11" key="1">
    <citation type="journal article" date="2014" name="BMC Genomics">
        <title>Genome and secretome analysis of the hemibiotrophic fungal pathogen, Moniliophthora roreri, which causes frosty pod rot disease of cacao: mechanisms of the biotrophic and necrotrophic phases.</title>
        <authorList>
            <person name="Meinhardt L.W."/>
            <person name="Costa G.G.L."/>
            <person name="Thomazella D.P.T."/>
            <person name="Teixeira P.J.P.L."/>
            <person name="Carazzolle M.F."/>
            <person name="Schuster S.C."/>
            <person name="Carlson J.E."/>
            <person name="Guiltinan M.J."/>
            <person name="Mieczkowski P."/>
            <person name="Farmer A."/>
            <person name="Ramaraj T."/>
            <person name="Crozier J."/>
            <person name="Davis R.E."/>
            <person name="Shao J."/>
            <person name="Melnick R.L."/>
            <person name="Pereira G.A.G."/>
            <person name="Bailey B.A."/>
        </authorList>
    </citation>
    <scope>NUCLEOTIDE SEQUENCE [LARGE SCALE GENOMIC DNA]</scope>
    <source>
        <strain evidence="10 11">MCA 2997</strain>
    </source>
</reference>
<keyword evidence="6 9" id="KW-0812">Transmembrane</keyword>
<keyword evidence="9" id="KW-0831">Ubiquinone biosynthesis</keyword>
<gene>
    <name evidence="10" type="ORF">Moror_10007</name>
</gene>
<dbReference type="AlphaFoldDB" id="V2WFG9"/>
<feature type="transmembrane region" description="Helical" evidence="9">
    <location>
        <begin position="271"/>
        <end position="288"/>
    </location>
</feature>
<dbReference type="KEGG" id="mrr:Moror_10007"/>
<comment type="subcellular location">
    <subcellularLocation>
        <location evidence="2">Membrane</location>
        <topology evidence="2">Multi-pass membrane protein</topology>
    </subcellularLocation>
    <subcellularLocation>
        <location evidence="9">Mitochondrion inner membrane</location>
        <topology evidence="9">Multi-pass membrane protein</topology>
        <orientation evidence="9">Matrix side</orientation>
    </subcellularLocation>
</comment>
<comment type="function">
    <text evidence="9">Catalyzes the prenylation of para-hydroxybenzoate (PHB) with an all-trans polyprenyl group. Mediates the second step in the final reaction sequence of coenzyme Q (CoQ) biosynthesis, which is the condensation of the polyisoprenoid side chain with PHB, generating the first membrane-bound Q intermediate.</text>
</comment>
<dbReference type="HAMAP" id="MF_01635">
    <property type="entry name" value="UbiA"/>
    <property type="match status" value="1"/>
</dbReference>